<keyword evidence="1" id="KW-0472">Membrane</keyword>
<accession>A0AAW1IIL2</accession>
<dbReference type="AlphaFoldDB" id="A0AAW1IIL2"/>
<gene>
    <name evidence="2" type="ORF">RND81_09G061600</name>
</gene>
<reference evidence="2" key="1">
    <citation type="submission" date="2024-03" db="EMBL/GenBank/DDBJ databases">
        <title>WGS assembly of Saponaria officinalis var. Norfolk2.</title>
        <authorList>
            <person name="Jenkins J."/>
            <person name="Shu S."/>
            <person name="Grimwood J."/>
            <person name="Barry K."/>
            <person name="Goodstein D."/>
            <person name="Schmutz J."/>
            <person name="Leebens-Mack J."/>
            <person name="Osbourn A."/>
        </authorList>
    </citation>
    <scope>NUCLEOTIDE SEQUENCE [LARGE SCALE GENOMIC DNA]</scope>
    <source>
        <strain evidence="2">JIC</strain>
    </source>
</reference>
<evidence type="ECO:0000313" key="3">
    <source>
        <dbReference type="Proteomes" id="UP001443914"/>
    </source>
</evidence>
<evidence type="ECO:0000313" key="2">
    <source>
        <dbReference type="EMBL" id="KAK9689474.1"/>
    </source>
</evidence>
<dbReference type="PANTHER" id="PTHR34947">
    <property type="entry name" value="TRANSMEMBRANE PROTEIN"/>
    <property type="match status" value="1"/>
</dbReference>
<sequence>MNLLKKTTQIILPCSLFSILFLHPSLSPFLHSILSNLSTFYCQIISLASDKNYIFLLCNGILVFIAKYSCQTLNTRHVPVDDGKLTFQPPVNEKSALVEYIPPIGYYEHENNMILEEKDENERPHQIYYGDVHEIIKEEEKEEERPYENIHEDVHDGLKKGYSIEEYENMCTFDDEEEEVIGKMSTEELNRKFDDFIRKMKEELRFEARQQLITV</sequence>
<keyword evidence="1" id="KW-0812">Transmembrane</keyword>
<organism evidence="2 3">
    <name type="scientific">Saponaria officinalis</name>
    <name type="common">Common soapwort</name>
    <name type="synonym">Lychnis saponaria</name>
    <dbReference type="NCBI Taxonomy" id="3572"/>
    <lineage>
        <taxon>Eukaryota</taxon>
        <taxon>Viridiplantae</taxon>
        <taxon>Streptophyta</taxon>
        <taxon>Embryophyta</taxon>
        <taxon>Tracheophyta</taxon>
        <taxon>Spermatophyta</taxon>
        <taxon>Magnoliopsida</taxon>
        <taxon>eudicotyledons</taxon>
        <taxon>Gunneridae</taxon>
        <taxon>Pentapetalae</taxon>
        <taxon>Caryophyllales</taxon>
        <taxon>Caryophyllaceae</taxon>
        <taxon>Caryophylleae</taxon>
        <taxon>Saponaria</taxon>
    </lineage>
</organism>
<protein>
    <submittedName>
        <fullName evidence="2">Uncharacterized protein</fullName>
    </submittedName>
</protein>
<dbReference type="PANTHER" id="PTHR34947:SF2">
    <property type="entry name" value="TRANSMEMBRANE PROTEIN"/>
    <property type="match status" value="1"/>
</dbReference>
<dbReference type="Proteomes" id="UP001443914">
    <property type="component" value="Unassembled WGS sequence"/>
</dbReference>
<keyword evidence="3" id="KW-1185">Reference proteome</keyword>
<keyword evidence="1" id="KW-1133">Transmembrane helix</keyword>
<evidence type="ECO:0000256" key="1">
    <source>
        <dbReference type="SAM" id="Phobius"/>
    </source>
</evidence>
<name>A0AAW1IIL2_SAPOF</name>
<comment type="caution">
    <text evidence="2">The sequence shown here is derived from an EMBL/GenBank/DDBJ whole genome shotgun (WGS) entry which is preliminary data.</text>
</comment>
<feature type="transmembrane region" description="Helical" evidence="1">
    <location>
        <begin position="53"/>
        <end position="70"/>
    </location>
</feature>
<dbReference type="EMBL" id="JBDFQZ010000009">
    <property type="protein sequence ID" value="KAK9689474.1"/>
    <property type="molecule type" value="Genomic_DNA"/>
</dbReference>
<proteinExistence type="predicted"/>